<accession>A0A375CQY7</accession>
<evidence type="ECO:0000256" key="3">
    <source>
        <dbReference type="ARBA" id="ARBA00022801"/>
    </source>
</evidence>
<evidence type="ECO:0000256" key="6">
    <source>
        <dbReference type="ARBA" id="ARBA00023125"/>
    </source>
</evidence>
<dbReference type="AlphaFoldDB" id="A0A375CQY7"/>
<feature type="binding site" evidence="12">
    <location>
        <begin position="28"/>
        <end position="35"/>
    </location>
    <ligand>
        <name>ATP</name>
        <dbReference type="ChEBI" id="CHEBI:30616"/>
    </ligand>
</feature>
<dbReference type="InterPro" id="IPR014017">
    <property type="entry name" value="DNA_helicase_UvrD-like_C"/>
</dbReference>
<comment type="caution">
    <text evidence="15">The sequence shown here is derived from an EMBL/GenBank/DDBJ whole genome shotgun (WGS) entry which is preliminary data.</text>
</comment>
<gene>
    <name evidence="15" type="primary">helD</name>
    <name evidence="15" type="ORF">CBM2589_U10151</name>
</gene>
<keyword evidence="4 12" id="KW-0347">Helicase</keyword>
<evidence type="ECO:0000256" key="11">
    <source>
        <dbReference type="ARBA" id="ARBA00048988"/>
    </source>
</evidence>
<sequence>MSLDEVLEGLNSAQREVVGLRQHCVAVAVPGAGKTATIAAKAAVLLADPGVRVGAVTFSKDAAIELRERILALAGKAAKPRLLAGTFHSLAYRQLATPTGKRPDIASEGHRAAMVSQVLHDLGLDMKLEEAIATIDRLKMSLREPEDGGTESRLYHAYQKVLGRTKRLDFQDLMRLAVQGMEDGTIAPYRVDYLLVDEFQDCDELQCLWTAIHTRNGAVTCIVGDDDQCIFAWRSALGYRGMSAFATEFGARQVILGKNYRSTSEILSLADRVIRNNNNRIDKELVSHRGPGGSVEFLRYDDEYKEAVAAVEFLAPLLRDGHTAAILARTNRILDPVEAICRSHGIKYYRAAGKSILDQPEAALFASLLRMLQRPTDGSLESLLAFAGLDDSERELLHDSLHTDKTRLEVKKKDLIALGLSERSADKYRDFLKRLSEWGSLTARGFHSLVLDGVREWMLGLATVDRAKRAINTTYDVVSNLRGDFEERLGFLERRNNEPASDAIVLTTMHASKGLQWYATVLIRCEETIIPDDDSVESEERRLFYVGMTRAQNLMRMSTAKKNPTSRFVVEAGLA</sequence>
<dbReference type="PROSITE" id="PS51217">
    <property type="entry name" value="UVRD_HELICASE_CTER"/>
    <property type="match status" value="1"/>
</dbReference>
<evidence type="ECO:0000313" key="16">
    <source>
        <dbReference type="Proteomes" id="UP000256297"/>
    </source>
</evidence>
<dbReference type="Gene3D" id="3.40.50.300">
    <property type="entry name" value="P-loop containing nucleotide triphosphate hydrolases"/>
    <property type="match status" value="2"/>
</dbReference>
<dbReference type="GO" id="GO:0005524">
    <property type="term" value="F:ATP binding"/>
    <property type="evidence" value="ECO:0007669"/>
    <property type="project" value="UniProtKB-UniRule"/>
</dbReference>
<evidence type="ECO:0000256" key="1">
    <source>
        <dbReference type="ARBA" id="ARBA00009922"/>
    </source>
</evidence>
<evidence type="ECO:0000256" key="9">
    <source>
        <dbReference type="ARBA" id="ARBA00034808"/>
    </source>
</evidence>
<keyword evidence="3 12" id="KW-0378">Hydrolase</keyword>
<evidence type="ECO:0000256" key="2">
    <source>
        <dbReference type="ARBA" id="ARBA00022741"/>
    </source>
</evidence>
<protein>
    <recommendedName>
        <fullName evidence="9">DNA 3'-5' helicase</fullName>
        <ecNumber evidence="9">5.6.2.4</ecNumber>
    </recommendedName>
    <alternativeName>
        <fullName evidence="10">DNA 3'-5' helicase II</fullName>
    </alternativeName>
</protein>
<evidence type="ECO:0000259" key="13">
    <source>
        <dbReference type="PROSITE" id="PS51198"/>
    </source>
</evidence>
<dbReference type="GO" id="GO:0043138">
    <property type="term" value="F:3'-5' DNA helicase activity"/>
    <property type="evidence" value="ECO:0007669"/>
    <property type="project" value="UniProtKB-EC"/>
</dbReference>
<comment type="similarity">
    <text evidence="1">Belongs to the helicase family. UvrD subfamily.</text>
</comment>
<keyword evidence="6" id="KW-0238">DNA-binding</keyword>
<dbReference type="GO" id="GO:0016887">
    <property type="term" value="F:ATP hydrolysis activity"/>
    <property type="evidence" value="ECO:0007669"/>
    <property type="project" value="RHEA"/>
</dbReference>
<dbReference type="GO" id="GO:0003677">
    <property type="term" value="F:DNA binding"/>
    <property type="evidence" value="ECO:0007669"/>
    <property type="project" value="UniProtKB-KW"/>
</dbReference>
<dbReference type="GO" id="GO:0000725">
    <property type="term" value="P:recombinational repair"/>
    <property type="evidence" value="ECO:0007669"/>
    <property type="project" value="TreeGrafter"/>
</dbReference>
<keyword evidence="7" id="KW-0413">Isomerase</keyword>
<evidence type="ECO:0000256" key="10">
    <source>
        <dbReference type="ARBA" id="ARBA00034923"/>
    </source>
</evidence>
<comment type="catalytic activity">
    <reaction evidence="8">
        <text>Couples ATP hydrolysis with the unwinding of duplex DNA by translocating in the 3'-5' direction.</text>
        <dbReference type="EC" id="5.6.2.4"/>
    </reaction>
</comment>
<keyword evidence="2 12" id="KW-0547">Nucleotide-binding</keyword>
<dbReference type="Gene3D" id="1.10.486.10">
    <property type="entry name" value="PCRA, domain 4"/>
    <property type="match status" value="1"/>
</dbReference>
<dbReference type="EMBL" id="OFSP01000078">
    <property type="protein sequence ID" value="SOY77640.1"/>
    <property type="molecule type" value="Genomic_DNA"/>
</dbReference>
<dbReference type="PROSITE" id="PS51198">
    <property type="entry name" value="UVRD_HELICASE_ATP_BIND"/>
    <property type="match status" value="1"/>
</dbReference>
<dbReference type="InterPro" id="IPR013986">
    <property type="entry name" value="DExx_box_DNA_helicase_dom_sf"/>
</dbReference>
<reference evidence="16" key="1">
    <citation type="submission" date="2018-01" db="EMBL/GenBank/DDBJ databases">
        <authorList>
            <person name="Gaut B.S."/>
            <person name="Morton B.R."/>
            <person name="Clegg M.T."/>
            <person name="Duvall M.R."/>
        </authorList>
    </citation>
    <scope>NUCLEOTIDE SEQUENCE [LARGE SCALE GENOMIC DNA]</scope>
</reference>
<dbReference type="InterPro" id="IPR014016">
    <property type="entry name" value="UvrD-like_ATP-bd"/>
</dbReference>
<dbReference type="InterPro" id="IPR000212">
    <property type="entry name" value="DNA_helicase_UvrD/REP"/>
</dbReference>
<name>A0A375CQY7_9BURK</name>
<feature type="domain" description="UvrD-like helicase ATP-binding" evidence="13">
    <location>
        <begin position="7"/>
        <end position="263"/>
    </location>
</feature>
<evidence type="ECO:0000313" key="15">
    <source>
        <dbReference type="EMBL" id="SOY77640.1"/>
    </source>
</evidence>
<dbReference type="PANTHER" id="PTHR11070">
    <property type="entry name" value="UVRD / RECB / PCRA DNA HELICASE FAMILY MEMBER"/>
    <property type="match status" value="1"/>
</dbReference>
<evidence type="ECO:0000256" key="5">
    <source>
        <dbReference type="ARBA" id="ARBA00022840"/>
    </source>
</evidence>
<keyword evidence="5 12" id="KW-0067">ATP-binding</keyword>
<evidence type="ECO:0000256" key="12">
    <source>
        <dbReference type="PROSITE-ProRule" id="PRU00560"/>
    </source>
</evidence>
<dbReference type="CDD" id="cd17932">
    <property type="entry name" value="DEXQc_UvrD"/>
    <property type="match status" value="1"/>
</dbReference>
<dbReference type="PANTHER" id="PTHR11070:SF2">
    <property type="entry name" value="ATP-DEPENDENT DNA HELICASE SRS2"/>
    <property type="match status" value="1"/>
</dbReference>
<comment type="catalytic activity">
    <reaction evidence="11">
        <text>ATP + H2O = ADP + phosphate + H(+)</text>
        <dbReference type="Rhea" id="RHEA:13065"/>
        <dbReference type="ChEBI" id="CHEBI:15377"/>
        <dbReference type="ChEBI" id="CHEBI:15378"/>
        <dbReference type="ChEBI" id="CHEBI:30616"/>
        <dbReference type="ChEBI" id="CHEBI:43474"/>
        <dbReference type="ChEBI" id="CHEBI:456216"/>
        <dbReference type="EC" id="5.6.2.4"/>
    </reaction>
</comment>
<dbReference type="SUPFAM" id="SSF52540">
    <property type="entry name" value="P-loop containing nucleoside triphosphate hydrolases"/>
    <property type="match status" value="1"/>
</dbReference>
<dbReference type="EC" id="5.6.2.4" evidence="9"/>
<evidence type="ECO:0000256" key="7">
    <source>
        <dbReference type="ARBA" id="ARBA00023235"/>
    </source>
</evidence>
<proteinExistence type="inferred from homology"/>
<organism evidence="15 16">
    <name type="scientific">Cupriavidus taiwanensis</name>
    <dbReference type="NCBI Taxonomy" id="164546"/>
    <lineage>
        <taxon>Bacteria</taxon>
        <taxon>Pseudomonadati</taxon>
        <taxon>Pseudomonadota</taxon>
        <taxon>Betaproteobacteria</taxon>
        <taxon>Burkholderiales</taxon>
        <taxon>Burkholderiaceae</taxon>
        <taxon>Cupriavidus</taxon>
    </lineage>
</organism>
<evidence type="ECO:0000256" key="4">
    <source>
        <dbReference type="ARBA" id="ARBA00022806"/>
    </source>
</evidence>
<dbReference type="InterPro" id="IPR027417">
    <property type="entry name" value="P-loop_NTPase"/>
</dbReference>
<dbReference type="Proteomes" id="UP000256297">
    <property type="component" value="Unassembled WGS sequence"/>
</dbReference>
<dbReference type="Pfam" id="PF13361">
    <property type="entry name" value="UvrD_C"/>
    <property type="match status" value="2"/>
</dbReference>
<evidence type="ECO:0000259" key="14">
    <source>
        <dbReference type="PROSITE" id="PS51217"/>
    </source>
</evidence>
<dbReference type="RefSeq" id="WP_116342950.1">
    <property type="nucleotide sequence ID" value="NZ_OFSP01000078.1"/>
</dbReference>
<dbReference type="Pfam" id="PF00580">
    <property type="entry name" value="UvrD-helicase"/>
    <property type="match status" value="1"/>
</dbReference>
<evidence type="ECO:0000256" key="8">
    <source>
        <dbReference type="ARBA" id="ARBA00034617"/>
    </source>
</evidence>
<feature type="domain" description="UvrD-like helicase C-terminal" evidence="14">
    <location>
        <begin position="264"/>
        <end position="514"/>
    </location>
</feature>
<dbReference type="Gene3D" id="1.10.10.160">
    <property type="match status" value="1"/>
</dbReference>